<dbReference type="InterPro" id="IPR036705">
    <property type="entry name" value="Ribosyl_crysJ1_sf"/>
</dbReference>
<dbReference type="SUPFAM" id="SSF56112">
    <property type="entry name" value="Protein kinase-like (PK-like)"/>
    <property type="match status" value="1"/>
</dbReference>
<dbReference type="Proteomes" id="UP000286510">
    <property type="component" value="Unassembled WGS sequence"/>
</dbReference>
<dbReference type="AlphaFoldDB" id="A0A418EK96"/>
<comment type="caution">
    <text evidence="2">The sequence shown here is derived from an EMBL/GenBank/DDBJ whole genome shotgun (WGS) entry which is preliminary data.</text>
</comment>
<dbReference type="InterPro" id="IPR005502">
    <property type="entry name" value="Ribosyl_crysJ1"/>
</dbReference>
<evidence type="ECO:0000259" key="1">
    <source>
        <dbReference type="PROSITE" id="PS50011"/>
    </source>
</evidence>
<dbReference type="InterPro" id="IPR001245">
    <property type="entry name" value="Ser-Thr/Tyr_kinase_cat_dom"/>
</dbReference>
<dbReference type="SUPFAM" id="SSF101478">
    <property type="entry name" value="ADP-ribosylglycohydrolase"/>
    <property type="match status" value="1"/>
</dbReference>
<organism evidence="2 3">
    <name type="scientific">Aphanomyces astaci</name>
    <name type="common">Crayfish plague agent</name>
    <dbReference type="NCBI Taxonomy" id="112090"/>
    <lineage>
        <taxon>Eukaryota</taxon>
        <taxon>Sar</taxon>
        <taxon>Stramenopiles</taxon>
        <taxon>Oomycota</taxon>
        <taxon>Saprolegniomycetes</taxon>
        <taxon>Saprolegniales</taxon>
        <taxon>Verrucalvaceae</taxon>
        <taxon>Aphanomyces</taxon>
    </lineage>
</organism>
<evidence type="ECO:0000313" key="3">
    <source>
        <dbReference type="Proteomes" id="UP000286510"/>
    </source>
</evidence>
<dbReference type="VEuPathDB" id="FungiDB:H257_13004"/>
<reference evidence="2 3" key="1">
    <citation type="submission" date="2018-08" db="EMBL/GenBank/DDBJ databases">
        <title>Aphanomyces genome sequencing and annotation.</title>
        <authorList>
            <person name="Minardi D."/>
            <person name="Oidtmann B."/>
            <person name="Van Der Giezen M."/>
            <person name="Studholme D.J."/>
        </authorList>
    </citation>
    <scope>NUCLEOTIDE SEQUENCE [LARGE SCALE GENOMIC DNA]</scope>
    <source>
        <strain evidence="2 3">FDL457</strain>
    </source>
</reference>
<evidence type="ECO:0000313" key="2">
    <source>
        <dbReference type="EMBL" id="RHZ14520.1"/>
    </source>
</evidence>
<accession>A0A418EK96</accession>
<dbReference type="InterPro" id="IPR051681">
    <property type="entry name" value="Ser/Thr_Kinases-Pseudokinases"/>
</dbReference>
<proteinExistence type="predicted"/>
<name>A0A418EK96_APHAT</name>
<dbReference type="Pfam" id="PF03747">
    <property type="entry name" value="ADP_ribosyl_GH"/>
    <property type="match status" value="1"/>
</dbReference>
<feature type="domain" description="Protein kinase" evidence="1">
    <location>
        <begin position="46"/>
        <end position="348"/>
    </location>
</feature>
<dbReference type="EMBL" id="QUTF01014109">
    <property type="protein sequence ID" value="RHZ14520.1"/>
    <property type="molecule type" value="Genomic_DNA"/>
</dbReference>
<dbReference type="Gene3D" id="1.10.4080.10">
    <property type="entry name" value="ADP-ribosylation/Crystallin J1"/>
    <property type="match status" value="1"/>
</dbReference>
<gene>
    <name evidence="2" type="ORF">DYB26_004097</name>
</gene>
<dbReference type="VEuPathDB" id="FungiDB:H257_12999"/>
<dbReference type="Gene3D" id="1.10.510.10">
    <property type="entry name" value="Transferase(Phosphotransferase) domain 1"/>
    <property type="match status" value="1"/>
</dbReference>
<dbReference type="PROSITE" id="PS50011">
    <property type="entry name" value="PROTEIN_KINASE_DOM"/>
    <property type="match status" value="1"/>
</dbReference>
<sequence length="706" mass="76157">MYTTRPFYICTPSFHIIIIMGCASSSTQHQAYTPPTHTLKQTPGFAKSVRQDESATSGVMLHASMYPDLAPYFGEYFIHGDDLRMVRQIPASYMRTEMGNLNGASVLVKSMDASASAADKTKSRKALVSEISSLARIAHPNIVGFVGFSINTTSKGLVCVSEFMEGGTLRTLLDNPRQFGRLTWPADKINIALDICSALVYMHSLKPRLIHRNVKASKVLLNKNRSVAKLSGFGGSRDRAFDQDMTNNIGDIQWSAPELIMEDEDYTEKVDVYSFGMLLTELDTGLIPFADVKDSMPATAFTNKIVSGALRPQLSPDCPVEIANVVKHCLQQDPHIRPSSDRVLQMLLAAKAELVATRRRLSIVENNRITSGRIFCRSPNADCEHGHFRIMSGAATRRAISAAATGFVADAASMPLHWIYDANELAALVAGKDPTFFSPPASKYYDYPLGSLSPYGDEIVSLLQYLASHDEFSPSEYTTTSYNAMKAYTGRLNGVMRDFIANVEAGKTFPDAASDHPDTQGLNKVPLLVARFAGHPDLLSIVRDAVKVHQHAAIAVDTAVAGAVILEQVVLHGTSVRSAIEAAATNPLVEASIRQIVTSVLADVAVSKDVTKSINTYGKSCPLPGALHGILFVLLANDGAVEPSVQSNIVAGGDNAGRSIFIGAVTAAAAAEGAVPQKWTQKTTRYEELHPLAAQIVAKNSALSKA</sequence>
<dbReference type="InterPro" id="IPR011009">
    <property type="entry name" value="Kinase-like_dom_sf"/>
</dbReference>
<dbReference type="PANTHER" id="PTHR44329:SF214">
    <property type="entry name" value="PROTEIN KINASE DOMAIN-CONTAINING PROTEIN"/>
    <property type="match status" value="1"/>
</dbReference>
<dbReference type="Pfam" id="PF07714">
    <property type="entry name" value="PK_Tyr_Ser-Thr"/>
    <property type="match status" value="1"/>
</dbReference>
<dbReference type="PROSITE" id="PS51257">
    <property type="entry name" value="PROKAR_LIPOPROTEIN"/>
    <property type="match status" value="1"/>
</dbReference>
<dbReference type="InterPro" id="IPR000719">
    <property type="entry name" value="Prot_kinase_dom"/>
</dbReference>
<dbReference type="PANTHER" id="PTHR44329">
    <property type="entry name" value="SERINE/THREONINE-PROTEIN KINASE TNNI3K-RELATED"/>
    <property type="match status" value="1"/>
</dbReference>
<dbReference type="GO" id="GO:0005524">
    <property type="term" value="F:ATP binding"/>
    <property type="evidence" value="ECO:0007669"/>
    <property type="project" value="InterPro"/>
</dbReference>
<protein>
    <recommendedName>
        <fullName evidence="1">Protein kinase domain-containing protein</fullName>
    </recommendedName>
</protein>
<dbReference type="GO" id="GO:0004674">
    <property type="term" value="F:protein serine/threonine kinase activity"/>
    <property type="evidence" value="ECO:0007669"/>
    <property type="project" value="TreeGrafter"/>
</dbReference>